<evidence type="ECO:0000259" key="14">
    <source>
        <dbReference type="Pfam" id="PF02867"/>
    </source>
</evidence>
<dbReference type="InterPro" id="IPR024434">
    <property type="entry name" value="TSCPD_dom"/>
</dbReference>
<dbReference type="OrthoDB" id="9762933at2"/>
<evidence type="ECO:0000256" key="10">
    <source>
        <dbReference type="ARBA" id="ARBA00023285"/>
    </source>
</evidence>
<dbReference type="GO" id="GO:0050897">
    <property type="term" value="F:cobalt ion binding"/>
    <property type="evidence" value="ECO:0007669"/>
    <property type="project" value="InterPro"/>
</dbReference>
<dbReference type="NCBIfam" id="TIGR02504">
    <property type="entry name" value="NrdJ_Z"/>
    <property type="match status" value="1"/>
</dbReference>
<keyword evidence="7 13" id="KW-0547">Nucleotide-binding</keyword>
<dbReference type="Pfam" id="PF02867">
    <property type="entry name" value="Ribonuc_red_lgC"/>
    <property type="match status" value="1"/>
</dbReference>
<dbReference type="NCBIfam" id="NF005122">
    <property type="entry name" value="PRK06556.1"/>
    <property type="match status" value="1"/>
</dbReference>
<feature type="domain" description="Ribonucleotide reductase class II vitamin B12-dependent N-terminal" evidence="15">
    <location>
        <begin position="41"/>
        <end position="132"/>
    </location>
</feature>
<comment type="similarity">
    <text evidence="2 13">Belongs to the ribonucleoside diphosphate reductase class-2 family.</text>
</comment>
<dbReference type="EC" id="1.17.4.1" evidence="3 13"/>
<dbReference type="PANTHER" id="PTHR43371">
    <property type="entry name" value="VITAMIN B12-DEPENDENT RIBONUCLEOTIDE REDUCTASE"/>
    <property type="match status" value="1"/>
</dbReference>
<dbReference type="Pfam" id="PF12637">
    <property type="entry name" value="TSCPD"/>
    <property type="match status" value="1"/>
</dbReference>
<dbReference type="PANTHER" id="PTHR43371:SF1">
    <property type="entry name" value="RIBONUCLEOSIDE-DIPHOSPHATE REDUCTASE"/>
    <property type="match status" value="1"/>
</dbReference>
<dbReference type="AlphaFoldDB" id="A0A3N0DS75"/>
<dbReference type="FunFam" id="3.20.70.20:FF:000007">
    <property type="entry name" value="Vitamin B12-dependent ribonucleotide reductase"/>
    <property type="match status" value="1"/>
</dbReference>
<proteinExistence type="inferred from homology"/>
<dbReference type="Pfam" id="PF08471">
    <property type="entry name" value="Ribonuc_red_2_N"/>
    <property type="match status" value="1"/>
</dbReference>
<comment type="cofactor">
    <cofactor evidence="1 13">
        <name>adenosylcob(III)alamin</name>
        <dbReference type="ChEBI" id="CHEBI:18408"/>
    </cofactor>
</comment>
<dbReference type="GO" id="GO:0031419">
    <property type="term" value="F:cobalamin binding"/>
    <property type="evidence" value="ECO:0007669"/>
    <property type="project" value="UniProtKB-KW"/>
</dbReference>
<dbReference type="InterPro" id="IPR050862">
    <property type="entry name" value="RdRp_reductase_class-2"/>
</dbReference>
<gene>
    <name evidence="17" type="ORF">EFL95_05120</name>
</gene>
<comment type="caution">
    <text evidence="17">The sequence shown here is derived from an EMBL/GenBank/DDBJ whole genome shotgun (WGS) entry which is preliminary data.</text>
</comment>
<dbReference type="SUPFAM" id="SSF51998">
    <property type="entry name" value="PFL-like glycyl radical enzymes"/>
    <property type="match status" value="1"/>
</dbReference>
<dbReference type="RefSeq" id="WP_123232977.1">
    <property type="nucleotide sequence ID" value="NZ_RJSG01000002.1"/>
</dbReference>
<keyword evidence="6 13" id="KW-0237">DNA synthesis</keyword>
<evidence type="ECO:0000313" key="18">
    <source>
        <dbReference type="Proteomes" id="UP000277094"/>
    </source>
</evidence>
<evidence type="ECO:0000256" key="1">
    <source>
        <dbReference type="ARBA" id="ARBA00001922"/>
    </source>
</evidence>
<protein>
    <recommendedName>
        <fullName evidence="4 13">Vitamin B12-dependent ribonucleotide reductase</fullName>
        <ecNumber evidence="3 13">1.17.4.1</ecNumber>
    </recommendedName>
</protein>
<evidence type="ECO:0000256" key="3">
    <source>
        <dbReference type="ARBA" id="ARBA00012274"/>
    </source>
</evidence>
<evidence type="ECO:0000256" key="2">
    <source>
        <dbReference type="ARBA" id="ARBA00007405"/>
    </source>
</evidence>
<dbReference type="Proteomes" id="UP000277094">
    <property type="component" value="Unassembled WGS sequence"/>
</dbReference>
<keyword evidence="18" id="KW-1185">Reference proteome</keyword>
<name>A0A3N0DS75_9ACTN</name>
<evidence type="ECO:0000259" key="15">
    <source>
        <dbReference type="Pfam" id="PF08471"/>
    </source>
</evidence>
<dbReference type="GO" id="GO:0000166">
    <property type="term" value="F:nucleotide binding"/>
    <property type="evidence" value="ECO:0007669"/>
    <property type="project" value="UniProtKB-KW"/>
</dbReference>
<evidence type="ECO:0000256" key="9">
    <source>
        <dbReference type="ARBA" id="ARBA00023157"/>
    </source>
</evidence>
<keyword evidence="8 13" id="KW-0560">Oxidoreductase</keyword>
<accession>A0A3N0DS75</accession>
<reference evidence="17 18" key="1">
    <citation type="submission" date="2018-11" db="EMBL/GenBank/DDBJ databases">
        <authorList>
            <person name="Li F."/>
        </authorList>
    </citation>
    <scope>NUCLEOTIDE SEQUENCE [LARGE SCALE GENOMIC DNA]</scope>
    <source>
        <strain evidence="17 18">KIS18-7</strain>
    </source>
</reference>
<comment type="catalytic activity">
    <reaction evidence="12 13">
        <text>a 2'-deoxyribonucleoside 5'-diphosphate + [thioredoxin]-disulfide + H2O = a ribonucleoside 5'-diphosphate + [thioredoxin]-dithiol</text>
        <dbReference type="Rhea" id="RHEA:23252"/>
        <dbReference type="Rhea" id="RHEA-COMP:10698"/>
        <dbReference type="Rhea" id="RHEA-COMP:10700"/>
        <dbReference type="ChEBI" id="CHEBI:15377"/>
        <dbReference type="ChEBI" id="CHEBI:29950"/>
        <dbReference type="ChEBI" id="CHEBI:50058"/>
        <dbReference type="ChEBI" id="CHEBI:57930"/>
        <dbReference type="ChEBI" id="CHEBI:73316"/>
        <dbReference type="EC" id="1.17.4.1"/>
    </reaction>
</comment>
<feature type="domain" description="Ribonucleotide reductase large subunit C-terminal" evidence="14">
    <location>
        <begin position="153"/>
        <end position="688"/>
    </location>
</feature>
<organism evidence="17 18">
    <name type="scientific">Nocardioides marmorisolisilvae</name>
    <dbReference type="NCBI Taxonomy" id="1542737"/>
    <lineage>
        <taxon>Bacteria</taxon>
        <taxon>Bacillati</taxon>
        <taxon>Actinomycetota</taxon>
        <taxon>Actinomycetes</taxon>
        <taxon>Propionibacteriales</taxon>
        <taxon>Nocardioidaceae</taxon>
        <taxon>Nocardioides</taxon>
    </lineage>
</organism>
<dbReference type="InterPro" id="IPR013344">
    <property type="entry name" value="RNR_NrdJ/NrdZ"/>
</dbReference>
<dbReference type="PRINTS" id="PR01183">
    <property type="entry name" value="RIBORDTASEM1"/>
</dbReference>
<evidence type="ECO:0000259" key="16">
    <source>
        <dbReference type="Pfam" id="PF12637"/>
    </source>
</evidence>
<comment type="function">
    <text evidence="11 13">Catalyzes the reduction of ribonucleotides to deoxyribonucleotides. May function to provide a pool of deoxyribonucleotide precursors for DNA repair during oxygen limitation and/or for immediate growth after restoration of oxygen.</text>
</comment>
<evidence type="ECO:0000256" key="6">
    <source>
        <dbReference type="ARBA" id="ARBA00022634"/>
    </source>
</evidence>
<evidence type="ECO:0000256" key="4">
    <source>
        <dbReference type="ARBA" id="ARBA00014409"/>
    </source>
</evidence>
<dbReference type="GO" id="GO:0071897">
    <property type="term" value="P:DNA biosynthetic process"/>
    <property type="evidence" value="ECO:0007669"/>
    <property type="project" value="UniProtKB-KW"/>
</dbReference>
<evidence type="ECO:0000256" key="7">
    <source>
        <dbReference type="ARBA" id="ARBA00022741"/>
    </source>
</evidence>
<evidence type="ECO:0000313" key="17">
    <source>
        <dbReference type="EMBL" id="RNL78478.1"/>
    </source>
</evidence>
<keyword evidence="5 13" id="KW-0846">Cobalamin</keyword>
<dbReference type="Gene3D" id="3.20.70.20">
    <property type="match status" value="1"/>
</dbReference>
<keyword evidence="9" id="KW-1015">Disulfide bond</keyword>
<evidence type="ECO:0000256" key="12">
    <source>
        <dbReference type="ARBA" id="ARBA00047754"/>
    </source>
</evidence>
<dbReference type="InterPro" id="IPR013678">
    <property type="entry name" value="RNR_2_N"/>
</dbReference>
<evidence type="ECO:0000256" key="11">
    <source>
        <dbReference type="ARBA" id="ARBA00025437"/>
    </source>
</evidence>
<dbReference type="GO" id="GO:0004748">
    <property type="term" value="F:ribonucleoside-diphosphate reductase activity, thioredoxin disulfide as acceptor"/>
    <property type="evidence" value="ECO:0007669"/>
    <property type="project" value="UniProtKB-EC"/>
</dbReference>
<evidence type="ECO:0000256" key="5">
    <source>
        <dbReference type="ARBA" id="ARBA00022628"/>
    </source>
</evidence>
<keyword evidence="10 13" id="KW-0170">Cobalt</keyword>
<sequence length="985" mass="107381">MTETANPKAGTRRTSKGLKIERVFSTEGVHPYDELNWERRDVVQTNWKTGETVFEQRGVEFPDTWSVNASTIVTTKYFRGAVGTDAREWSLRQLIDRVVLTYRKGGEDHGYFATVKDAELFEHELTWLLVNQYFSFNSPVWFNVGTASPQQVSACFILSVDDSMDSILNWYKEEGFIFKGGSGAGLNLSRIRSSKELLSSGGTASGPVSFMRGADASAGTIKSGGATRRAAKMVVLDVDHPDIEEFVMTKAREEDKIRALRDAGFDMDLGGADITSVQYQNANNSVRVSDEFMRAVEDGTEFGLRSRSTGEVIETVDARDLWRKIAQAAWECADPGIQYDGTINDWHTNPETGRITASNPCSEYMSLDNSSCNLASLNLLKFLKDDDTFDAPLFAKAVELIITAMDISICFADFPTESIGKTTVDYRQLGIGYANLGALLMAMGLGYDSEGGRAMAATITSLMTGTSYKRSAELAGVVGAYNGYARNAEAHKRVMRKHQAANDVVRTLGVADSQVHKLATKAWAEVLKTGEKNGFRNAQASVLAPTGTIGFMMDCDTTGIEPDFSLVKFKKLVGGGSMQIVNQTIPRALRKLGYQEEQVEAIVEYIAENGHVIDAPGLKTEHYEVFDTAMGARALAPMGHVRMMAATQPFLSGAISKTVNLPETATVEEIEDIYLQSWKLGLKATAVYRDNCKVGQPLSDGKSDSAKKDQGEAVAETIKVVEVPKPFRKRLPKSRVSRTTSFTVGGAEGYMTSGAHDDGELGEVFLKLGKQGSTLAGVMDAFSIAVSIGLQYGVPLETYVSKFTNLRFEPSGMTDDPDVRMSQSLMDYVFRRLALDYLSFEERSMLGIYSAEERQRHLETGSYEPVEETGSAEELIAHVIEQSSVIEPVEIQENEVPTLAQIVKANPYVREDASDSAADASSVEPASALVEPVETPKEAHTSAELLEKITGTAVDSPLCMTCGTKMRPAGSCYVCEGCGSTSGCS</sequence>
<evidence type="ECO:0000256" key="13">
    <source>
        <dbReference type="RuleBase" id="RU364064"/>
    </source>
</evidence>
<dbReference type="CDD" id="cd02888">
    <property type="entry name" value="RNR_II_dimer"/>
    <property type="match status" value="1"/>
</dbReference>
<dbReference type="InterPro" id="IPR000788">
    <property type="entry name" value="RNR_lg_C"/>
</dbReference>
<dbReference type="EMBL" id="RJSG01000002">
    <property type="protein sequence ID" value="RNL78478.1"/>
    <property type="molecule type" value="Genomic_DNA"/>
</dbReference>
<feature type="domain" description="TSCPD" evidence="16">
    <location>
        <begin position="732"/>
        <end position="836"/>
    </location>
</feature>
<evidence type="ECO:0000256" key="8">
    <source>
        <dbReference type="ARBA" id="ARBA00023002"/>
    </source>
</evidence>